<dbReference type="Pfam" id="PF13581">
    <property type="entry name" value="HATPase_c_2"/>
    <property type="match status" value="1"/>
</dbReference>
<dbReference type="Proteomes" id="UP001212602">
    <property type="component" value="Unassembled WGS sequence"/>
</dbReference>
<evidence type="ECO:0000313" key="2">
    <source>
        <dbReference type="EMBL" id="MDA7416417.1"/>
    </source>
</evidence>
<sequence>MEVIRGWTHRAFEISDLSCVGEARRHASGLALARGWSEVDRERTAIVVTELATNLAKHARAGELLIAARDALADIEVVAVDAGPGMADVPRAMRDGFSTSATPGTGLGAIQRQADAFELHSAPASGTVCVARLRPRKSGTEAAPPPSAPWRRHFGLGAICVPMKGETACGDGWSVAFDGTRAAALVADGLGHGPDAALASTAALESFGNAPFEAPARLIRQMHEALRSTRGAAVFGLWMDAHALHYAGAGNVAGRLVSGISEKSLATAHGTLGLQARSFEATTLPYPAHAAALLHSDGLRSRWPSEALAPLLRRDPTLMAARLYADHSRRRDDACVLVLRPQEPAP</sequence>
<dbReference type="InterPro" id="IPR003594">
    <property type="entry name" value="HATPase_dom"/>
</dbReference>
<dbReference type="SUPFAM" id="SSF55874">
    <property type="entry name" value="ATPase domain of HSP90 chaperone/DNA topoisomerase II/histidine kinase"/>
    <property type="match status" value="1"/>
</dbReference>
<dbReference type="RefSeq" id="WP_271427636.1">
    <property type="nucleotide sequence ID" value="NZ_JAQIPB010000002.1"/>
</dbReference>
<dbReference type="InterPro" id="IPR001932">
    <property type="entry name" value="PPM-type_phosphatase-like_dom"/>
</dbReference>
<dbReference type="InterPro" id="IPR036890">
    <property type="entry name" value="HATPase_C_sf"/>
</dbReference>
<dbReference type="SMART" id="SM00331">
    <property type="entry name" value="PP2C_SIG"/>
    <property type="match status" value="1"/>
</dbReference>
<keyword evidence="2" id="KW-0067">ATP-binding</keyword>
<comment type="caution">
    <text evidence="2">The sequence shown here is derived from an EMBL/GenBank/DDBJ whole genome shotgun (WGS) entry which is preliminary data.</text>
</comment>
<reference evidence="2" key="1">
    <citation type="submission" date="2023-01" db="EMBL/GenBank/DDBJ databases">
        <title>Xenophilus mangrovi sp. nov., isolated from soil of Mangrove nature reserve.</title>
        <authorList>
            <person name="Xu S."/>
            <person name="Liu Z."/>
            <person name="Xu Y."/>
        </authorList>
    </citation>
    <scope>NUCLEOTIDE SEQUENCE</scope>
    <source>
        <strain evidence="2">YW8</strain>
    </source>
</reference>
<dbReference type="Gene3D" id="3.30.565.10">
    <property type="entry name" value="Histidine kinase-like ATPase, C-terminal domain"/>
    <property type="match status" value="1"/>
</dbReference>
<gene>
    <name evidence="2" type="ORF">PGB34_08565</name>
</gene>
<protein>
    <submittedName>
        <fullName evidence="2">ATP-binding protein/SpoIIE family protein phosphatase</fullName>
    </submittedName>
</protein>
<proteinExistence type="predicted"/>
<dbReference type="Gene3D" id="3.60.40.10">
    <property type="entry name" value="PPM-type phosphatase domain"/>
    <property type="match status" value="1"/>
</dbReference>
<evidence type="ECO:0000313" key="3">
    <source>
        <dbReference type="Proteomes" id="UP001212602"/>
    </source>
</evidence>
<accession>A0AAE3SYS6</accession>
<dbReference type="AlphaFoldDB" id="A0AAE3SYS6"/>
<dbReference type="EMBL" id="JAQIPB010000002">
    <property type="protein sequence ID" value="MDA7416417.1"/>
    <property type="molecule type" value="Genomic_DNA"/>
</dbReference>
<dbReference type="GO" id="GO:0005524">
    <property type="term" value="F:ATP binding"/>
    <property type="evidence" value="ECO:0007669"/>
    <property type="project" value="UniProtKB-KW"/>
</dbReference>
<dbReference type="InterPro" id="IPR036457">
    <property type="entry name" value="PPM-type-like_dom_sf"/>
</dbReference>
<keyword evidence="3" id="KW-1185">Reference proteome</keyword>
<evidence type="ECO:0000259" key="1">
    <source>
        <dbReference type="SMART" id="SM00331"/>
    </source>
</evidence>
<dbReference type="PANTHER" id="PTHR35801:SF1">
    <property type="entry name" value="PHOSPHOSERINE PHOSPHATASE RSBX"/>
    <property type="match status" value="1"/>
</dbReference>
<dbReference type="PANTHER" id="PTHR35801">
    <property type="entry name" value="PHOSPHOSERINE PHOSPHATASE RSBX"/>
    <property type="match status" value="1"/>
</dbReference>
<dbReference type="SUPFAM" id="SSF81606">
    <property type="entry name" value="PP2C-like"/>
    <property type="match status" value="1"/>
</dbReference>
<feature type="domain" description="PPM-type phosphatase" evidence="1">
    <location>
        <begin position="151"/>
        <end position="341"/>
    </location>
</feature>
<name>A0AAE3SYS6_9BURK</name>
<dbReference type="CDD" id="cd16934">
    <property type="entry name" value="HATPase_RsbT-like"/>
    <property type="match status" value="1"/>
</dbReference>
<dbReference type="InterPro" id="IPR039248">
    <property type="entry name" value="Ptase_RsbX"/>
</dbReference>
<keyword evidence="2" id="KW-0547">Nucleotide-binding</keyword>
<organism evidence="2 3">
    <name type="scientific">Xenophilus arseniciresistens</name>
    <dbReference type="NCBI Taxonomy" id="1283306"/>
    <lineage>
        <taxon>Bacteria</taxon>
        <taxon>Pseudomonadati</taxon>
        <taxon>Pseudomonadota</taxon>
        <taxon>Betaproteobacteria</taxon>
        <taxon>Burkholderiales</taxon>
        <taxon>Comamonadaceae</taxon>
        <taxon>Xenophilus</taxon>
    </lineage>
</organism>
<dbReference type="Pfam" id="PF07228">
    <property type="entry name" value="SpoIIE"/>
    <property type="match status" value="1"/>
</dbReference>